<dbReference type="GeneID" id="24111073"/>
<dbReference type="EMBL" id="DF238816">
    <property type="protein sequence ID" value="GAC98207.1"/>
    <property type="molecule type" value="Genomic_DNA"/>
</dbReference>
<dbReference type="AlphaFoldDB" id="R9PAC4"/>
<organism evidence="1 2">
    <name type="scientific">Pseudozyma hubeiensis (strain SY62)</name>
    <name type="common">Yeast</name>
    <dbReference type="NCBI Taxonomy" id="1305764"/>
    <lineage>
        <taxon>Eukaryota</taxon>
        <taxon>Fungi</taxon>
        <taxon>Dikarya</taxon>
        <taxon>Basidiomycota</taxon>
        <taxon>Ustilaginomycotina</taxon>
        <taxon>Ustilaginomycetes</taxon>
        <taxon>Ustilaginales</taxon>
        <taxon>Ustilaginaceae</taxon>
        <taxon>Pseudozyma</taxon>
    </lineage>
</organism>
<dbReference type="RefSeq" id="XP_012191794.1">
    <property type="nucleotide sequence ID" value="XM_012336404.1"/>
</dbReference>
<evidence type="ECO:0000313" key="1">
    <source>
        <dbReference type="EMBL" id="GAC98207.1"/>
    </source>
</evidence>
<name>R9PAC4_PSEHS</name>
<accession>R9PAC4</accession>
<keyword evidence="2" id="KW-1185">Reference proteome</keyword>
<dbReference type="HOGENOM" id="CLU_2484295_0_0_1"/>
<protein>
    <submittedName>
        <fullName evidence="1">Uncharacterized protein</fullName>
    </submittedName>
</protein>
<dbReference type="Proteomes" id="UP000014071">
    <property type="component" value="Unassembled WGS sequence"/>
</dbReference>
<reference evidence="2" key="1">
    <citation type="journal article" date="2013" name="Genome Announc.">
        <title>Draft genome sequence of the basidiomycetous yeast-like fungus Pseudozyma hubeiensis SY62, which produces an abundant amount of the biosurfactant mannosylerythritol lipids.</title>
        <authorList>
            <person name="Konishi M."/>
            <person name="Hatada Y."/>
            <person name="Horiuchi J."/>
        </authorList>
    </citation>
    <scope>NUCLEOTIDE SEQUENCE [LARGE SCALE GENOMIC DNA]</scope>
    <source>
        <strain evidence="2">SY62</strain>
    </source>
</reference>
<sequence>MEAEDANAQLCGFDFVDDDDAQSVSCRESIVRVRHQMPCRSKRRDQRPSQLAAKLGRSLLCSSIPNAARRDRKYADADTQDLGVDKA</sequence>
<gene>
    <name evidence="1" type="ORF">PHSY_005796</name>
</gene>
<evidence type="ECO:0000313" key="2">
    <source>
        <dbReference type="Proteomes" id="UP000014071"/>
    </source>
</evidence>
<proteinExistence type="predicted"/>